<proteinExistence type="inferred from homology"/>
<dbReference type="InterPro" id="IPR001203">
    <property type="entry name" value="OxRdtase_Ald_Fedxn_C"/>
</dbReference>
<evidence type="ECO:0000256" key="8">
    <source>
        <dbReference type="ARBA" id="ARBA00049934"/>
    </source>
</evidence>
<dbReference type="Pfam" id="PF01314">
    <property type="entry name" value="AFOR_C"/>
    <property type="match status" value="1"/>
</dbReference>
<keyword evidence="3" id="KW-0004">4Fe-4S</keyword>
<dbReference type="GO" id="GO:0033726">
    <property type="term" value="F:aldehyde ferredoxin oxidoreductase activity"/>
    <property type="evidence" value="ECO:0007669"/>
    <property type="project" value="UniProtKB-EC"/>
</dbReference>
<dbReference type="EC" id="1.2.7.5" evidence="10"/>
<sequence length="593" mass="63611">MNLYTGSVLHVDLTAGTALAMPLRQDWLREYWGGWGLAARYFQEYSAPGTDALSPDNPVIIMTGPLCGTLVPLSARFCFMSKSPHTGTVFESNAGGAFGPELKFAGFDGMVITGRSEKPVYLFIRNGRAELRDASKLWGLGIFETEEKLQQLTGGAKTLSIGPAGENLVSFSCIGTEAYRQLGRGGTGALFGSKNLKAVACKGTGAVRVADMKGFLSIMTQAKTESLLTGDNLWAKTDGTPVLVDLTNEMGIHPTRNFSLGVNAEKSGLDSDAMKAARAGERACWSCPMACGKFTRIDGVEIEGPEYETLCLGGSNCGVNDLASIARFNRLCDDLGLDTISSGATIGLAMDMAEQGLRDFGLRFGGVPEYLAVVEEMARLSTDRGRDLALGVKRLAAKYAAEDLAVESKGMEFPAYEPRGNHGMGLAYATSERGACHLRAFTIFAENPFDGAQLAKDVVAAQNLNAIKWAMCICDFWGTITTEYLARQLTAGLGETVTAGELDRAGERIWNLLRLLNNREGFTAADDSLPKKILTQALRGGPHEGRTLDMDELEAMKSLYYAARGWNADAVPRPATLAALGLEPLTNAEVRHA</sequence>
<evidence type="ECO:0000256" key="2">
    <source>
        <dbReference type="ARBA" id="ARBA00011032"/>
    </source>
</evidence>
<keyword evidence="11" id="KW-1185">Reference proteome</keyword>
<dbReference type="Gene3D" id="3.60.9.10">
    <property type="entry name" value="Aldehyde ferredoxin oxidoreductase, N-terminal domain"/>
    <property type="match status" value="1"/>
</dbReference>
<dbReference type="GO" id="GO:0046872">
    <property type="term" value="F:metal ion binding"/>
    <property type="evidence" value="ECO:0007669"/>
    <property type="project" value="UniProtKB-KW"/>
</dbReference>
<dbReference type="InterPro" id="IPR013984">
    <property type="entry name" value="Ald_Fedxn_OxRdtase_dom2"/>
</dbReference>
<feature type="domain" description="Aldehyde ferredoxin oxidoreductase N-terminal" evidence="9">
    <location>
        <begin position="4"/>
        <end position="205"/>
    </location>
</feature>
<keyword evidence="6" id="KW-0408">Iron</keyword>
<comment type="cofactor">
    <cofactor evidence="8">
        <name>tungstopterin</name>
        <dbReference type="ChEBI" id="CHEBI:30402"/>
    </cofactor>
</comment>
<protein>
    <submittedName>
        <fullName evidence="10">Aldehyde ferredoxin oxidoreductase</fullName>
        <ecNumber evidence="10">1.2.7.5</ecNumber>
    </submittedName>
</protein>
<evidence type="ECO:0000256" key="4">
    <source>
        <dbReference type="ARBA" id="ARBA00022723"/>
    </source>
</evidence>
<dbReference type="PANTHER" id="PTHR30038">
    <property type="entry name" value="ALDEHYDE FERREDOXIN OXIDOREDUCTASE"/>
    <property type="match status" value="1"/>
</dbReference>
<dbReference type="PANTHER" id="PTHR30038:SF0">
    <property type="entry name" value="TUNGSTEN-CONTAINING ALDEHYDE FERREDOXIN OXIDOREDUCTASE"/>
    <property type="match status" value="1"/>
</dbReference>
<dbReference type="eggNOG" id="COG2414">
    <property type="taxonomic scope" value="Bacteria"/>
</dbReference>
<dbReference type="SUPFAM" id="SSF56228">
    <property type="entry name" value="Aldehyde ferredoxin oxidoreductase, N-terminal domain"/>
    <property type="match status" value="1"/>
</dbReference>
<dbReference type="SMART" id="SM00790">
    <property type="entry name" value="AFOR_N"/>
    <property type="match status" value="1"/>
</dbReference>
<dbReference type="STRING" id="525897.Dbac_2007"/>
<dbReference type="Proteomes" id="UP000002216">
    <property type="component" value="Chromosome"/>
</dbReference>
<dbReference type="OrthoDB" id="9763894at2"/>
<keyword evidence="7" id="KW-0411">Iron-sulfur</keyword>
<organism evidence="10 11">
    <name type="scientific">Desulfomicrobium baculatum (strain DSM 4028 / VKM B-1378 / X)</name>
    <name type="common">Desulfovibrio baculatus</name>
    <dbReference type="NCBI Taxonomy" id="525897"/>
    <lineage>
        <taxon>Bacteria</taxon>
        <taxon>Pseudomonadati</taxon>
        <taxon>Thermodesulfobacteriota</taxon>
        <taxon>Desulfovibrionia</taxon>
        <taxon>Desulfovibrionales</taxon>
        <taxon>Desulfomicrobiaceae</taxon>
        <taxon>Desulfomicrobium</taxon>
    </lineage>
</organism>
<comment type="similarity">
    <text evidence="2">Belongs to the AOR/FOR family.</text>
</comment>
<evidence type="ECO:0000256" key="3">
    <source>
        <dbReference type="ARBA" id="ARBA00022485"/>
    </source>
</evidence>
<dbReference type="EMBL" id="CP001629">
    <property type="protein sequence ID" value="ACU90094.1"/>
    <property type="molecule type" value="Genomic_DNA"/>
</dbReference>
<dbReference type="GO" id="GO:0009055">
    <property type="term" value="F:electron transfer activity"/>
    <property type="evidence" value="ECO:0007669"/>
    <property type="project" value="InterPro"/>
</dbReference>
<evidence type="ECO:0000256" key="5">
    <source>
        <dbReference type="ARBA" id="ARBA00023002"/>
    </source>
</evidence>
<dbReference type="InterPro" id="IPR013985">
    <property type="entry name" value="Ald_Fedxn_OxRdtase_dom3"/>
</dbReference>
<dbReference type="RefSeq" id="WP_015774185.1">
    <property type="nucleotide sequence ID" value="NC_013173.1"/>
</dbReference>
<dbReference type="SUPFAM" id="SSF48310">
    <property type="entry name" value="Aldehyde ferredoxin oxidoreductase, C-terminal domains"/>
    <property type="match status" value="1"/>
</dbReference>
<comment type="cofactor">
    <cofactor evidence="1">
        <name>[4Fe-4S] cluster</name>
        <dbReference type="ChEBI" id="CHEBI:49883"/>
    </cofactor>
</comment>
<dbReference type="InterPro" id="IPR036503">
    <property type="entry name" value="Ald_Fedxn_OxRdtase_N_sf"/>
</dbReference>
<evidence type="ECO:0000313" key="11">
    <source>
        <dbReference type="Proteomes" id="UP000002216"/>
    </source>
</evidence>
<evidence type="ECO:0000256" key="7">
    <source>
        <dbReference type="ARBA" id="ARBA00023014"/>
    </source>
</evidence>
<dbReference type="InterPro" id="IPR051919">
    <property type="entry name" value="W-dependent_AOR"/>
</dbReference>
<evidence type="ECO:0000256" key="1">
    <source>
        <dbReference type="ARBA" id="ARBA00001966"/>
    </source>
</evidence>
<gene>
    <name evidence="10" type="ordered locus">Dbac_2007</name>
</gene>
<dbReference type="Pfam" id="PF02730">
    <property type="entry name" value="AFOR_N"/>
    <property type="match status" value="1"/>
</dbReference>
<evidence type="ECO:0000259" key="9">
    <source>
        <dbReference type="SMART" id="SM00790"/>
    </source>
</evidence>
<evidence type="ECO:0000256" key="6">
    <source>
        <dbReference type="ARBA" id="ARBA00023004"/>
    </source>
</evidence>
<dbReference type="GO" id="GO:0051539">
    <property type="term" value="F:4 iron, 4 sulfur cluster binding"/>
    <property type="evidence" value="ECO:0007669"/>
    <property type="project" value="UniProtKB-KW"/>
</dbReference>
<name>C7LNC5_DESBD</name>
<dbReference type="KEGG" id="dba:Dbac_2007"/>
<reference evidence="10 11" key="1">
    <citation type="journal article" date="2009" name="Stand. Genomic Sci.">
        <title>Complete genome sequence of Desulfomicrobium baculatum type strain (X).</title>
        <authorList>
            <person name="Copeland A."/>
            <person name="Spring S."/>
            <person name="Goker M."/>
            <person name="Schneider S."/>
            <person name="Lapidus A."/>
            <person name="Del Rio T.G."/>
            <person name="Tice H."/>
            <person name="Cheng J.F."/>
            <person name="Chen F."/>
            <person name="Nolan M."/>
            <person name="Bruce D."/>
            <person name="Goodwin L."/>
            <person name="Pitluck S."/>
            <person name="Ivanova N."/>
            <person name="Mavrommatis K."/>
            <person name="Ovchinnikova G."/>
            <person name="Pati A."/>
            <person name="Chen A."/>
            <person name="Palaniappan K."/>
            <person name="Land M."/>
            <person name="Hauser L."/>
            <person name="Chang Y.J."/>
            <person name="Jeffries C.C."/>
            <person name="Meincke L."/>
            <person name="Sims D."/>
            <person name="Brettin T."/>
            <person name="Detter J.C."/>
            <person name="Han C."/>
            <person name="Chain P."/>
            <person name="Bristow J."/>
            <person name="Eisen J.A."/>
            <person name="Markowitz V."/>
            <person name="Hugenholtz P."/>
            <person name="Kyrpides N.C."/>
            <person name="Klenk H.P."/>
            <person name="Lucas S."/>
        </authorList>
    </citation>
    <scope>NUCLEOTIDE SEQUENCE [LARGE SCALE GENOMIC DNA]</scope>
    <source>
        <strain evidence="11">DSM 4028 / VKM B-1378 / X</strain>
    </source>
</reference>
<dbReference type="InterPro" id="IPR036021">
    <property type="entry name" value="Tungsten_al_ferr_oxy-like_C"/>
</dbReference>
<evidence type="ECO:0000313" key="10">
    <source>
        <dbReference type="EMBL" id="ACU90094.1"/>
    </source>
</evidence>
<dbReference type="AlphaFoldDB" id="C7LNC5"/>
<dbReference type="HOGENOM" id="CLU_020364_1_0_7"/>
<dbReference type="Gene3D" id="1.10.599.10">
    <property type="entry name" value="Aldehyde Ferredoxin Oxidoreductase Protein, subunit A, domain 3"/>
    <property type="match status" value="1"/>
</dbReference>
<dbReference type="InterPro" id="IPR013983">
    <property type="entry name" value="Ald_Fedxn_OxRdtase_N"/>
</dbReference>
<keyword evidence="4" id="KW-0479">Metal-binding</keyword>
<keyword evidence="5 10" id="KW-0560">Oxidoreductase</keyword>
<dbReference type="Gene3D" id="1.10.569.10">
    <property type="entry name" value="Aldehyde Ferredoxin Oxidoreductase Protein, subunit A, domain 2"/>
    <property type="match status" value="1"/>
</dbReference>
<accession>C7LNC5</accession>